<dbReference type="InterPro" id="IPR015797">
    <property type="entry name" value="NUDIX_hydrolase-like_dom_sf"/>
</dbReference>
<evidence type="ECO:0000256" key="1">
    <source>
        <dbReference type="ARBA" id="ARBA00022801"/>
    </source>
</evidence>
<dbReference type="PROSITE" id="PS00893">
    <property type="entry name" value="NUDIX_BOX"/>
    <property type="match status" value="1"/>
</dbReference>
<organism evidence="4 5">
    <name type="scientific">Syntrophobacter fumaroxidans (strain DSM 10017 / MPOB)</name>
    <dbReference type="NCBI Taxonomy" id="335543"/>
    <lineage>
        <taxon>Bacteria</taxon>
        <taxon>Pseudomonadati</taxon>
        <taxon>Thermodesulfobacteriota</taxon>
        <taxon>Syntrophobacteria</taxon>
        <taxon>Syntrophobacterales</taxon>
        <taxon>Syntrophobacteraceae</taxon>
        <taxon>Syntrophobacter</taxon>
    </lineage>
</organism>
<accession>A0LNX7</accession>
<dbReference type="GO" id="GO:0016787">
    <property type="term" value="F:hydrolase activity"/>
    <property type="evidence" value="ECO:0007669"/>
    <property type="project" value="UniProtKB-KW"/>
</dbReference>
<dbReference type="PANTHER" id="PTHR43736:SF1">
    <property type="entry name" value="DIHYDRONEOPTERIN TRIPHOSPHATE DIPHOSPHATASE"/>
    <property type="match status" value="1"/>
</dbReference>
<dbReference type="InterPro" id="IPR000086">
    <property type="entry name" value="NUDIX_hydrolase_dom"/>
</dbReference>
<keyword evidence="1 2" id="KW-0378">Hydrolase</keyword>
<protein>
    <submittedName>
        <fullName evidence="4">NUDIX hydrolase</fullName>
    </submittedName>
</protein>
<gene>
    <name evidence="4" type="ordered locus">Sfum_3458</name>
</gene>
<dbReference type="InterPro" id="IPR020084">
    <property type="entry name" value="NUDIX_hydrolase_CS"/>
</dbReference>
<dbReference type="AlphaFoldDB" id="A0LNX7"/>
<dbReference type="InterPro" id="IPR020476">
    <property type="entry name" value="Nudix_hydrolase"/>
</dbReference>
<dbReference type="eggNOG" id="COG1051">
    <property type="taxonomic scope" value="Bacteria"/>
</dbReference>
<evidence type="ECO:0000256" key="2">
    <source>
        <dbReference type="RuleBase" id="RU003476"/>
    </source>
</evidence>
<keyword evidence="5" id="KW-1185">Reference proteome</keyword>
<dbReference type="STRING" id="335543.Sfum_3458"/>
<dbReference type="Proteomes" id="UP000001784">
    <property type="component" value="Chromosome"/>
</dbReference>
<evidence type="ECO:0000259" key="3">
    <source>
        <dbReference type="PROSITE" id="PS51462"/>
    </source>
</evidence>
<comment type="similarity">
    <text evidence="2">Belongs to the Nudix hydrolase family.</text>
</comment>
<dbReference type="HOGENOM" id="CLU_037162_20_2_7"/>
<dbReference type="InParanoid" id="A0LNX7"/>
<dbReference type="OrthoDB" id="9761969at2"/>
<reference evidence="4 5" key="1">
    <citation type="submission" date="2006-10" db="EMBL/GenBank/DDBJ databases">
        <title>Complete sequence of Syntrophobacter fumaroxidans MPOB.</title>
        <authorList>
            <consortium name="US DOE Joint Genome Institute"/>
            <person name="Copeland A."/>
            <person name="Lucas S."/>
            <person name="Lapidus A."/>
            <person name="Barry K."/>
            <person name="Detter J.C."/>
            <person name="Glavina del Rio T."/>
            <person name="Hammon N."/>
            <person name="Israni S."/>
            <person name="Pitluck S."/>
            <person name="Goltsman E.G."/>
            <person name="Martinez M."/>
            <person name="Schmutz J."/>
            <person name="Larimer F."/>
            <person name="Land M."/>
            <person name="Hauser L."/>
            <person name="Kyrpides N."/>
            <person name="Kim E."/>
            <person name="Boone D.R."/>
            <person name="Brockman F."/>
            <person name="Culley D."/>
            <person name="Ferry J."/>
            <person name="Gunsalus R."/>
            <person name="McInerney M.J."/>
            <person name="Morrison M."/>
            <person name="Plugge C."/>
            <person name="Rohlin L."/>
            <person name="Scholten J."/>
            <person name="Sieber J."/>
            <person name="Stams A.J.M."/>
            <person name="Worm P."/>
            <person name="Henstra A.M."/>
            <person name="Richardson P."/>
        </authorList>
    </citation>
    <scope>NUCLEOTIDE SEQUENCE [LARGE SCALE GENOMIC DNA]</scope>
    <source>
        <strain evidence="5">DSM 10017 / MPOB</strain>
    </source>
</reference>
<feature type="domain" description="Nudix hydrolase" evidence="3">
    <location>
        <begin position="8"/>
        <end position="140"/>
    </location>
</feature>
<evidence type="ECO:0000313" key="5">
    <source>
        <dbReference type="Proteomes" id="UP000001784"/>
    </source>
</evidence>
<evidence type="ECO:0000313" key="4">
    <source>
        <dbReference type="EMBL" id="ABK19129.1"/>
    </source>
</evidence>
<dbReference type="PROSITE" id="PS51462">
    <property type="entry name" value="NUDIX"/>
    <property type="match status" value="1"/>
</dbReference>
<dbReference type="KEGG" id="sfu:Sfum_3458"/>
<dbReference type="FunCoup" id="A0LNX7">
    <property type="interactions" value="36"/>
</dbReference>
<proteinExistence type="inferred from homology"/>
<dbReference type="RefSeq" id="WP_011700254.1">
    <property type="nucleotide sequence ID" value="NC_008554.1"/>
</dbReference>
<dbReference type="Pfam" id="PF00293">
    <property type="entry name" value="NUDIX"/>
    <property type="match status" value="1"/>
</dbReference>
<name>A0LNX7_SYNFM</name>
<sequence>MDRRYPEYPLVGVGAIIFRDERVLLVQRGTEPAYGKWSIPGGLVELGESLETAVRREVGEEVNLDVSVVDLVAVLDSVFRDENRKVEYHYVLLDFLCESPEGDPCPASDVLSCMFVPLDELGRYPMTRGTENVIRRAFARTGGARAPIYDTFL</sequence>
<dbReference type="PRINTS" id="PR00502">
    <property type="entry name" value="NUDIXFAMILY"/>
</dbReference>
<dbReference type="Gene3D" id="3.90.79.10">
    <property type="entry name" value="Nucleoside Triphosphate Pyrophosphohydrolase"/>
    <property type="match status" value="1"/>
</dbReference>
<dbReference type="EMBL" id="CP000478">
    <property type="protein sequence ID" value="ABK19129.1"/>
    <property type="molecule type" value="Genomic_DNA"/>
</dbReference>
<dbReference type="SUPFAM" id="SSF55811">
    <property type="entry name" value="Nudix"/>
    <property type="match status" value="1"/>
</dbReference>
<dbReference type="PANTHER" id="PTHR43736">
    <property type="entry name" value="ADP-RIBOSE PYROPHOSPHATASE"/>
    <property type="match status" value="1"/>
</dbReference>
<dbReference type="CDD" id="cd04673">
    <property type="entry name" value="NUDIX_ADPRase"/>
    <property type="match status" value="1"/>
</dbReference>